<dbReference type="RefSeq" id="XP_068353759.1">
    <property type="nucleotide sequence ID" value="XM_068508637.1"/>
</dbReference>
<dbReference type="AlphaFoldDB" id="A0A1J4JNB9"/>
<keyword evidence="2" id="KW-1185">Reference proteome</keyword>
<dbReference type="InterPro" id="IPR016024">
    <property type="entry name" value="ARM-type_fold"/>
</dbReference>
<dbReference type="Proteomes" id="UP000179807">
    <property type="component" value="Unassembled WGS sequence"/>
</dbReference>
<name>A0A1J4JNB9_9EUKA</name>
<accession>A0A1J4JNB9</accession>
<dbReference type="InterPro" id="IPR011989">
    <property type="entry name" value="ARM-like"/>
</dbReference>
<organism evidence="1 2">
    <name type="scientific">Tritrichomonas foetus</name>
    <dbReference type="NCBI Taxonomy" id="1144522"/>
    <lineage>
        <taxon>Eukaryota</taxon>
        <taxon>Metamonada</taxon>
        <taxon>Parabasalia</taxon>
        <taxon>Tritrichomonadida</taxon>
        <taxon>Tritrichomonadidae</taxon>
        <taxon>Tritrichomonas</taxon>
    </lineage>
</organism>
<evidence type="ECO:0000313" key="2">
    <source>
        <dbReference type="Proteomes" id="UP000179807"/>
    </source>
</evidence>
<gene>
    <name evidence="1" type="ORF">TRFO_32688</name>
</gene>
<dbReference type="GeneID" id="94843341"/>
<dbReference type="EMBL" id="MLAK01000947">
    <property type="protein sequence ID" value="OHT00623.1"/>
    <property type="molecule type" value="Genomic_DNA"/>
</dbReference>
<dbReference type="VEuPathDB" id="TrichDB:TRFO_32688"/>
<dbReference type="SUPFAM" id="SSF48371">
    <property type="entry name" value="ARM repeat"/>
    <property type="match status" value="1"/>
</dbReference>
<protein>
    <submittedName>
        <fullName evidence="1">Uncharacterized protein</fullName>
    </submittedName>
</protein>
<comment type="caution">
    <text evidence="1">The sequence shown here is derived from an EMBL/GenBank/DDBJ whole genome shotgun (WGS) entry which is preliminary data.</text>
</comment>
<reference evidence="1" key="1">
    <citation type="submission" date="2016-10" db="EMBL/GenBank/DDBJ databases">
        <authorList>
            <person name="Benchimol M."/>
            <person name="Almeida L.G."/>
            <person name="Vasconcelos A.T."/>
            <person name="Perreira-Neves A."/>
            <person name="Rosa I.A."/>
            <person name="Tasca T."/>
            <person name="Bogo M.R."/>
            <person name="de Souza W."/>
        </authorList>
    </citation>
    <scope>NUCLEOTIDE SEQUENCE [LARGE SCALE GENOMIC DNA]</scope>
    <source>
        <strain evidence="1">K</strain>
    </source>
</reference>
<proteinExistence type="predicted"/>
<dbReference type="Gene3D" id="1.25.10.10">
    <property type="entry name" value="Leucine-rich Repeat Variant"/>
    <property type="match status" value="1"/>
</dbReference>
<sequence>MEQSSLQYTAKAIEEAAISMSNGPIELQQAASAFILEWQETPNCEKLAFSILGNSNNQFTCYICCVVIYNVIKDHYLNFSLDYQKQCQQEVINHISNQKHSYIVIQKLNSISILMGLLSWSSFWENFPMILYPQINFNHRGLVDLIQQTAFEIENSNFIDGKCRSSLIQLYNSHILTFFPMIFEHLMNVDEIDLIYSVLASLIYIAPVELFDNNFMIEFYQNSLHNEFQIQQLCLSFFTQILNQRSYLSSLLTKTADFVISYYMSLGANQVTFFDEKHYEFLLAFLKNSPILLKTNNVNDISLLFTYTLANKEMVAKNCYAFFDLWTRLVQNKDFSPILEGLTFDHFYQLLNIIEVGANEYGIIKSSKFKNFYCKMFLLFPNQILGIIHNANIDLNIVYLFCGSTWKVLSQHKETLYHLLFDCVFQNGVNTCDSLYFAMSSYILNDNNLDKFTVITNYCIKVIQSNMYYLPAVFALHSLVKTNHIFFKDLCLSLSTFVFENINNLINHDLFLQYFEIICQSIHKNMLVLHQIEVFVKTTINSNGLNIKTHFEIWECLSIKKFLSSAFLPYFLNLRSLLIQEWMHDEELMKHYFELISLFSIKLKQRCIEEILTLIRCIYDKFELYEYLFMLIGKYRHHVQEFEVYIDEFLKILIIPFLSQGCISESFIFMISQFSIDIVSNLSLLSYLLVSVRDTKCEITNASVECLKILILHLKPDDCSLFFQNYRRCILSSIFSCLLDMLHYDSLTKIATLLECIFIKSQDDPLFSIEFNDEILIYTDGKPFEVINLFQNLMIFAVTKQSILFKQNLKDMIINLNRMTPKGIKIIEDERCSDTDLNVLLEDNHNNETEAVIIGINDLSIS</sequence>
<evidence type="ECO:0000313" key="1">
    <source>
        <dbReference type="EMBL" id="OHT00623.1"/>
    </source>
</evidence>